<evidence type="ECO:0008006" key="4">
    <source>
        <dbReference type="Google" id="ProtNLM"/>
    </source>
</evidence>
<evidence type="ECO:0000313" key="3">
    <source>
        <dbReference type="Proteomes" id="UP000327013"/>
    </source>
</evidence>
<gene>
    <name evidence="2" type="ORF">FH972_015058</name>
</gene>
<dbReference type="EMBL" id="CM017326">
    <property type="protein sequence ID" value="KAE8076403.1"/>
    <property type="molecule type" value="Genomic_DNA"/>
</dbReference>
<feature type="signal peptide" evidence="1">
    <location>
        <begin position="1"/>
        <end position="18"/>
    </location>
</feature>
<dbReference type="Proteomes" id="UP000327013">
    <property type="component" value="Chromosome 6"/>
</dbReference>
<organism evidence="2 3">
    <name type="scientific">Carpinus fangiana</name>
    <dbReference type="NCBI Taxonomy" id="176857"/>
    <lineage>
        <taxon>Eukaryota</taxon>
        <taxon>Viridiplantae</taxon>
        <taxon>Streptophyta</taxon>
        <taxon>Embryophyta</taxon>
        <taxon>Tracheophyta</taxon>
        <taxon>Spermatophyta</taxon>
        <taxon>Magnoliopsida</taxon>
        <taxon>eudicotyledons</taxon>
        <taxon>Gunneridae</taxon>
        <taxon>Pentapetalae</taxon>
        <taxon>rosids</taxon>
        <taxon>fabids</taxon>
        <taxon>Fagales</taxon>
        <taxon>Betulaceae</taxon>
        <taxon>Carpinus</taxon>
    </lineage>
</organism>
<keyword evidence="1" id="KW-0732">Signal</keyword>
<name>A0A5N6RBM0_9ROSI</name>
<accession>A0A5N6RBM0</accession>
<proteinExistence type="predicted"/>
<reference evidence="2 3" key="1">
    <citation type="submission" date="2019-06" db="EMBL/GenBank/DDBJ databases">
        <title>A chromosomal-level reference genome of Carpinus fangiana (Coryloideae, Betulaceae).</title>
        <authorList>
            <person name="Yang X."/>
            <person name="Wang Z."/>
            <person name="Zhang L."/>
            <person name="Hao G."/>
            <person name="Liu J."/>
            <person name="Yang Y."/>
        </authorList>
    </citation>
    <scope>NUCLEOTIDE SEQUENCE [LARGE SCALE GENOMIC DNA]</scope>
    <source>
        <strain evidence="2">Cfa_2016G</strain>
        <tissue evidence="2">Leaf</tissue>
    </source>
</reference>
<dbReference type="AlphaFoldDB" id="A0A5N6RBM0"/>
<protein>
    <recommendedName>
        <fullName evidence="4">Secreted protein</fullName>
    </recommendedName>
</protein>
<feature type="chain" id="PRO_5024465351" description="Secreted protein" evidence="1">
    <location>
        <begin position="19"/>
        <end position="83"/>
    </location>
</feature>
<evidence type="ECO:0000313" key="2">
    <source>
        <dbReference type="EMBL" id="KAE8076403.1"/>
    </source>
</evidence>
<keyword evidence="3" id="KW-1185">Reference proteome</keyword>
<sequence length="83" mass="9200">MTSSVAMWLFLFIYSCRCSSREQVKASPEQPLSPQPLYFSSAHVSTALFLVSCTSRATYTQETCTLGCNSVYPGESYTRASHT</sequence>
<evidence type="ECO:0000256" key="1">
    <source>
        <dbReference type="SAM" id="SignalP"/>
    </source>
</evidence>